<gene>
    <name evidence="1" type="ORF">EVAR_89959_1</name>
</gene>
<dbReference type="Proteomes" id="UP000299102">
    <property type="component" value="Unassembled WGS sequence"/>
</dbReference>
<comment type="caution">
    <text evidence="1">The sequence shown here is derived from an EMBL/GenBank/DDBJ whole genome shotgun (WGS) entry which is preliminary data.</text>
</comment>
<proteinExistence type="predicted"/>
<dbReference type="AlphaFoldDB" id="A0A4C2AAX7"/>
<protein>
    <submittedName>
        <fullName evidence="1">Uncharacterized protein</fullName>
    </submittedName>
</protein>
<keyword evidence="2" id="KW-1185">Reference proteome</keyword>
<organism evidence="1 2">
    <name type="scientific">Eumeta variegata</name>
    <name type="common">Bagworm moth</name>
    <name type="synonym">Eumeta japonica</name>
    <dbReference type="NCBI Taxonomy" id="151549"/>
    <lineage>
        <taxon>Eukaryota</taxon>
        <taxon>Metazoa</taxon>
        <taxon>Ecdysozoa</taxon>
        <taxon>Arthropoda</taxon>
        <taxon>Hexapoda</taxon>
        <taxon>Insecta</taxon>
        <taxon>Pterygota</taxon>
        <taxon>Neoptera</taxon>
        <taxon>Endopterygota</taxon>
        <taxon>Lepidoptera</taxon>
        <taxon>Glossata</taxon>
        <taxon>Ditrysia</taxon>
        <taxon>Tineoidea</taxon>
        <taxon>Psychidae</taxon>
        <taxon>Oiketicinae</taxon>
        <taxon>Eumeta</taxon>
    </lineage>
</organism>
<name>A0A4C2AAX7_EUMVA</name>
<evidence type="ECO:0000313" key="2">
    <source>
        <dbReference type="Proteomes" id="UP000299102"/>
    </source>
</evidence>
<reference evidence="1 2" key="1">
    <citation type="journal article" date="2019" name="Commun. Biol.">
        <title>The bagworm genome reveals a unique fibroin gene that provides high tensile strength.</title>
        <authorList>
            <person name="Kono N."/>
            <person name="Nakamura H."/>
            <person name="Ohtoshi R."/>
            <person name="Tomita M."/>
            <person name="Numata K."/>
            <person name="Arakawa K."/>
        </authorList>
    </citation>
    <scope>NUCLEOTIDE SEQUENCE [LARGE SCALE GENOMIC DNA]</scope>
</reference>
<accession>A0A4C2AAX7</accession>
<evidence type="ECO:0000313" key="1">
    <source>
        <dbReference type="EMBL" id="GBP96982.1"/>
    </source>
</evidence>
<sequence length="117" mass="13120">MSGSNTAVVLRVRGERGVKQNEVRLPKRGKSGRERKLEEGTVNWRRDWSTLGLGGGRNAEQLISGKLRRVAMWTPGYCLSGGLGRCESPAMWSTVWRCRRASRRTRQLCPECSGLCL</sequence>
<dbReference type="EMBL" id="BGZK01002855">
    <property type="protein sequence ID" value="GBP96982.1"/>
    <property type="molecule type" value="Genomic_DNA"/>
</dbReference>